<feature type="compositionally biased region" description="Low complexity" evidence="1">
    <location>
        <begin position="35"/>
        <end position="45"/>
    </location>
</feature>
<dbReference type="Proteomes" id="UP000295264">
    <property type="component" value="Unassembled WGS sequence"/>
</dbReference>
<dbReference type="EMBL" id="QWLN02004798">
    <property type="protein sequence ID" value="TEA38318.1"/>
    <property type="molecule type" value="Genomic_DNA"/>
</dbReference>
<keyword evidence="3" id="KW-1185">Reference proteome</keyword>
<sequence>SLAVQWLSLCAPNAGGPGLIPGQGTRSHMHDGTKSSHAAAKSLHATTKDPTCCN</sequence>
<protein>
    <submittedName>
        <fullName evidence="2">Uncharacterized protein</fullName>
    </submittedName>
</protein>
<accession>A0A484GRZ5</accession>
<feature type="non-terminal residue" evidence="2">
    <location>
        <position position="1"/>
    </location>
</feature>
<evidence type="ECO:0000313" key="2">
    <source>
        <dbReference type="EMBL" id="TEA38318.1"/>
    </source>
</evidence>
<dbReference type="AlphaFoldDB" id="A0A484GRZ5"/>
<evidence type="ECO:0000313" key="3">
    <source>
        <dbReference type="Proteomes" id="UP000295264"/>
    </source>
</evidence>
<reference evidence="2 3" key="1">
    <citation type="journal article" date="2018" name="Genomics">
        <title>Molecular footprints of inshore aquatic adaptation in Indo-Pacific humpback dolphin (Sousa chinensis).</title>
        <authorList>
            <person name="Ming Y."/>
            <person name="Jian J."/>
            <person name="Yu F."/>
            <person name="Yu X."/>
            <person name="Wang J."/>
            <person name="Liu W."/>
        </authorList>
    </citation>
    <scope>NUCLEOTIDE SEQUENCE [LARGE SCALE GENOMIC DNA]</scope>
    <source>
        <strain evidence="2">MY-2018</strain>
        <tissue evidence="2">Skin</tissue>
    </source>
</reference>
<gene>
    <name evidence="2" type="ORF">DBR06_SOUSAS110180</name>
</gene>
<proteinExistence type="predicted"/>
<organism evidence="2 3">
    <name type="scientific">Sousa chinensis</name>
    <name type="common">Indo-pacific humpbacked dolphin</name>
    <name type="synonym">Steno chinensis</name>
    <dbReference type="NCBI Taxonomy" id="103600"/>
    <lineage>
        <taxon>Eukaryota</taxon>
        <taxon>Metazoa</taxon>
        <taxon>Chordata</taxon>
        <taxon>Craniata</taxon>
        <taxon>Vertebrata</taxon>
        <taxon>Euteleostomi</taxon>
        <taxon>Mammalia</taxon>
        <taxon>Eutheria</taxon>
        <taxon>Laurasiatheria</taxon>
        <taxon>Artiodactyla</taxon>
        <taxon>Whippomorpha</taxon>
        <taxon>Cetacea</taxon>
        <taxon>Odontoceti</taxon>
        <taxon>Delphinidae</taxon>
        <taxon>Sousa</taxon>
    </lineage>
</organism>
<comment type="caution">
    <text evidence="2">The sequence shown here is derived from an EMBL/GenBank/DDBJ whole genome shotgun (WGS) entry which is preliminary data.</text>
</comment>
<name>A0A484GRZ5_SOUCH</name>
<evidence type="ECO:0000256" key="1">
    <source>
        <dbReference type="SAM" id="MobiDB-lite"/>
    </source>
</evidence>
<feature type="region of interest" description="Disordered" evidence="1">
    <location>
        <begin position="18"/>
        <end position="54"/>
    </location>
</feature>